<dbReference type="EMBL" id="FOXV01000042">
    <property type="protein sequence ID" value="SFQ71256.1"/>
    <property type="molecule type" value="Genomic_DNA"/>
</dbReference>
<name>A0A1I6ARL8_9RHOB</name>
<dbReference type="AlphaFoldDB" id="A0A1I6ARL8"/>
<evidence type="ECO:0000313" key="2">
    <source>
        <dbReference type="Proteomes" id="UP000243106"/>
    </source>
</evidence>
<organism evidence="1 2">
    <name type="scientific">Roseivivax halotolerans</name>
    <dbReference type="NCBI Taxonomy" id="93684"/>
    <lineage>
        <taxon>Bacteria</taxon>
        <taxon>Pseudomonadati</taxon>
        <taxon>Pseudomonadota</taxon>
        <taxon>Alphaproteobacteria</taxon>
        <taxon>Rhodobacterales</taxon>
        <taxon>Roseobacteraceae</taxon>
        <taxon>Roseivivax</taxon>
    </lineage>
</organism>
<gene>
    <name evidence="1" type="ORF">SAMN05421853_1422</name>
</gene>
<dbReference type="Proteomes" id="UP000243106">
    <property type="component" value="Unassembled WGS sequence"/>
</dbReference>
<evidence type="ECO:0000313" key="1">
    <source>
        <dbReference type="EMBL" id="SFQ71256.1"/>
    </source>
</evidence>
<keyword evidence="2" id="KW-1185">Reference proteome</keyword>
<sequence length="118" mass="13281">MNIETLTVEYIRTGRLLADVVLPDDALAERLPENVLSCIEKLHARTCLPRDAEAVAEPLRNAIEAERVAVQMRLDALKELGRIHDTADRRLVVLRMTNEMCGRFEAATHELLAHTSHS</sequence>
<proteinExistence type="predicted"/>
<reference evidence="2" key="1">
    <citation type="submission" date="2016-10" db="EMBL/GenBank/DDBJ databases">
        <authorList>
            <person name="Varghese N."/>
            <person name="Submissions S."/>
        </authorList>
    </citation>
    <scope>NUCLEOTIDE SEQUENCE [LARGE SCALE GENOMIC DNA]</scope>
    <source>
        <strain evidence="2">JCM 10271</strain>
    </source>
</reference>
<accession>A0A1I6ARL8</accession>
<protein>
    <submittedName>
        <fullName evidence="1">Uncharacterized protein</fullName>
    </submittedName>
</protein>
<dbReference type="RefSeq" id="WP_093016161.1">
    <property type="nucleotide sequence ID" value="NZ_FOXV01000042.1"/>
</dbReference>